<keyword evidence="1" id="KW-0732">Signal</keyword>
<gene>
    <name evidence="3" type="ORF">ENJ96_09880</name>
</gene>
<dbReference type="Pfam" id="PF09699">
    <property type="entry name" value="Paired_CXXCH_1"/>
    <property type="match status" value="1"/>
</dbReference>
<comment type="caution">
    <text evidence="3">The sequence shown here is derived from an EMBL/GenBank/DDBJ whole genome shotgun (WGS) entry which is preliminary data.</text>
</comment>
<reference evidence="3" key="1">
    <citation type="journal article" date="2020" name="mSystems">
        <title>Genome- and Community-Level Interaction Insights into Carbon Utilization and Element Cycling Functions of Hydrothermarchaeota in Hydrothermal Sediment.</title>
        <authorList>
            <person name="Zhou Z."/>
            <person name="Liu Y."/>
            <person name="Xu W."/>
            <person name="Pan J."/>
            <person name="Luo Z.H."/>
            <person name="Li M."/>
        </authorList>
    </citation>
    <scope>NUCLEOTIDE SEQUENCE [LARGE SCALE GENOMIC DNA]</scope>
    <source>
        <strain evidence="3">HyVt-533</strain>
    </source>
</reference>
<dbReference type="PANTHER" id="PTHR35038:SF8">
    <property type="entry name" value="C-TYPE POLYHEME CYTOCHROME OMCC"/>
    <property type="match status" value="1"/>
</dbReference>
<dbReference type="PANTHER" id="PTHR35038">
    <property type="entry name" value="DISSIMILATORY SULFITE REDUCTASE SIRA"/>
    <property type="match status" value="1"/>
</dbReference>
<dbReference type="SUPFAM" id="SSF48695">
    <property type="entry name" value="Multiheme cytochromes"/>
    <property type="match status" value="1"/>
</dbReference>
<feature type="domain" description="Doubled CXXCH motif" evidence="2">
    <location>
        <begin position="352"/>
        <end position="393"/>
    </location>
</feature>
<dbReference type="EMBL" id="DROK01000292">
    <property type="protein sequence ID" value="HHI98138.1"/>
    <property type="molecule type" value="Genomic_DNA"/>
</dbReference>
<evidence type="ECO:0000259" key="2">
    <source>
        <dbReference type="Pfam" id="PF09699"/>
    </source>
</evidence>
<organism evidence="3">
    <name type="scientific">Thermodesulfatator atlanticus</name>
    <dbReference type="NCBI Taxonomy" id="501497"/>
    <lineage>
        <taxon>Bacteria</taxon>
        <taxon>Pseudomonadati</taxon>
        <taxon>Thermodesulfobacteriota</taxon>
        <taxon>Thermodesulfobacteria</taxon>
        <taxon>Thermodesulfobacteriales</taxon>
        <taxon>Thermodesulfatatoraceae</taxon>
        <taxon>Thermodesulfatator</taxon>
    </lineage>
</organism>
<dbReference type="AlphaFoldDB" id="A0A7V5P1V8"/>
<dbReference type="InterPro" id="IPR051829">
    <property type="entry name" value="Multiheme_Cytochr_ET"/>
</dbReference>
<sequence>MLISKKGGNSKKSKRRLVMRVLLSFCLAFWLVLMMFPDSWARVQGPCVDCHTMHNSQNGSAVVTNGPFRALTRGDCVGCHTGTNTGSNNIPYILSDTEPTYGDVGISGNTLAGGNFYWVADSGGNDDTKGHNVVYLAAQDANIGYTPPGWDNANFTANGAVAGGEASWSKQLTCAGKYGCHGTHTDEDDFRSISGAHHADDSTIDGSTVGKSFRFLYGIIGIEDSDWEYQPTATAHNQYYAIDRADGMNDNPANADPKSINYLCAECHGKFHSGVGDTEGADDEGSTVGSPWIRHPSDFDMNNVKTKEYGAYPGPFGTGNAYWPGAPVGANDLTAGVRSQVLQADGDAIVLCISCHRAHGSPNADLLRWDYNQCQASSGNAGNCGCYACHTSKY</sequence>
<dbReference type="InterPro" id="IPR010177">
    <property type="entry name" value="Paired_CXXCH_1"/>
</dbReference>
<dbReference type="Proteomes" id="UP000886101">
    <property type="component" value="Unassembled WGS sequence"/>
</dbReference>
<proteinExistence type="predicted"/>
<name>A0A7V5P1V8_9BACT</name>
<accession>A0A7V5P1V8</accession>
<protein>
    <recommendedName>
        <fullName evidence="2">Doubled CXXCH motif domain-containing protein</fullName>
    </recommendedName>
</protein>
<dbReference type="InterPro" id="IPR036280">
    <property type="entry name" value="Multihaem_cyt_sf"/>
</dbReference>
<evidence type="ECO:0000256" key="1">
    <source>
        <dbReference type="ARBA" id="ARBA00022729"/>
    </source>
</evidence>
<dbReference type="GO" id="GO:0016491">
    <property type="term" value="F:oxidoreductase activity"/>
    <property type="evidence" value="ECO:0007669"/>
    <property type="project" value="TreeGrafter"/>
</dbReference>
<evidence type="ECO:0000313" key="3">
    <source>
        <dbReference type="EMBL" id="HHI98138.1"/>
    </source>
</evidence>